<name>N1WDJ0_9LEPT</name>
<accession>N1WDJ0</accession>
<sequence length="62" mass="7434">MRSLRCFFGLDPFSHWNPNLPENSINIFDFHRNRQGFGFLCIVWTKFKEYYASIPLGDITEF</sequence>
<proteinExistence type="predicted"/>
<evidence type="ECO:0000313" key="2">
    <source>
        <dbReference type="Proteomes" id="UP000012227"/>
    </source>
</evidence>
<dbReference type="EMBL" id="AOGY02000014">
    <property type="protein sequence ID" value="EMY71282.1"/>
    <property type="molecule type" value="Genomic_DNA"/>
</dbReference>
<organism evidence="1 2">
    <name type="scientific">Leptospira vanthielii serovar Holland str. Waz Holland = ATCC 700522</name>
    <dbReference type="NCBI Taxonomy" id="1218591"/>
    <lineage>
        <taxon>Bacteria</taxon>
        <taxon>Pseudomonadati</taxon>
        <taxon>Spirochaetota</taxon>
        <taxon>Spirochaetia</taxon>
        <taxon>Leptospirales</taxon>
        <taxon>Leptospiraceae</taxon>
        <taxon>Leptospira</taxon>
    </lineage>
</organism>
<dbReference type="AlphaFoldDB" id="N1WDJ0"/>
<comment type="caution">
    <text evidence="1">The sequence shown here is derived from an EMBL/GenBank/DDBJ whole genome shotgun (WGS) entry which is preliminary data.</text>
</comment>
<reference evidence="1 2" key="1">
    <citation type="submission" date="2013-03" db="EMBL/GenBank/DDBJ databases">
        <authorList>
            <person name="Harkins D.M."/>
            <person name="Durkin A.S."/>
            <person name="Brinkac L.M."/>
            <person name="Haft D.H."/>
            <person name="Selengut J.D."/>
            <person name="Sanka R."/>
            <person name="DePew J."/>
            <person name="Purushe J."/>
            <person name="Galloway R.L."/>
            <person name="Vinetz J.M."/>
            <person name="Sutton G.G."/>
            <person name="Nierman W.C."/>
            <person name="Fouts D.E."/>
        </authorList>
    </citation>
    <scope>NUCLEOTIDE SEQUENCE [LARGE SCALE GENOMIC DNA]</scope>
    <source>
        <strain evidence="1 2">Waz Holland</strain>
    </source>
</reference>
<gene>
    <name evidence="1" type="ORF">LEP1GSC199_3540</name>
</gene>
<dbReference type="Proteomes" id="UP000012227">
    <property type="component" value="Unassembled WGS sequence"/>
</dbReference>
<evidence type="ECO:0000313" key="1">
    <source>
        <dbReference type="EMBL" id="EMY71282.1"/>
    </source>
</evidence>
<protein>
    <submittedName>
        <fullName evidence="1">Uncharacterized protein</fullName>
    </submittedName>
</protein>